<dbReference type="Pfam" id="PF21058">
    <property type="entry name" value="Stereocilin"/>
    <property type="match status" value="1"/>
</dbReference>
<evidence type="ECO:0000256" key="3">
    <source>
        <dbReference type="SAM" id="MobiDB-lite"/>
    </source>
</evidence>
<evidence type="ECO:0000313" key="7">
    <source>
        <dbReference type="Proteomes" id="UP000606274"/>
    </source>
</evidence>
<sequence>MELRMGKFGIVIWLIVLLREVSSISEGNKREDQREAILKELVAIWRKGEGWYPRREQSSSERKQNEQIHTVLRKIVGGLKSLGLLPKKAIGLPSLNKPLDRNRLSGFLYNISMYLQEMSAELDDDLPFSDDHFWENLLHSFLQSEEKTPLGEWAGRVPPRPSFRLQDLFLSLRGSPHWDGLLGLVQSILTLIEQQPQKPLLTFVSQNWKTISALLDTALQALVSGTYSQANAGLQGFICILKSRSDCAFNLSWLQQLLTFLETKNWKPVVDLHPAGVASDHRDGTFLAGRFKPFSIPPEVLREENNKSQETGSLSSMQALLLQALSKSNTGERAVQLTEPNPALVQGLDGLRRGFLHRVGSTVYSNLRRKVSRVTMALLDDLGSMAGETKSTQMGRCSVGDLRQLILWGIRHNLTWNAQAMGFTSHGLPTRPSLMSCSSSETEKHYSKQQRSTKRSRLLQPLFHNQTESEMSASAEILEAACNSSIPGLTGVSNFTVFLYCNLFDGGDATLDPEAGHVVPDLHVSCSNAAWYLSAAEEDFLWVHVCSEFFAQDFNNTVCANSSFWLHRAHQAAVTKDYHYLNQSSIDDLCLQLSSEIALSSASIATNDCLELLSARSLSAQDFRRCFLPNNSALILALCGNASYPLVHTGWAAEYCLKILNKDSHHDSKNVLCNFLNWTAEHFTHSELLELCGDTAGLRDYICKNLSLYAMLVPKQPIFYDYCNPKSEPKQETQCVLQQLFDMLPAPYDFDTHQLCLNPIPILQEAVYKLNHCEGVADKRVGWLATVSYVLQLLDFVVGLSAGLDEGEQEVRQGLGQAILLSKLLDNSSFWATLRPNASVSVLQTVGVFLRREQNFSLKEELLSCFSPVLWDLIQKEDNSSALRFLIQEYLQMPRERIRTLVLSAEKDAVKRFLSHVHQSWDQIQVETTQASPKEKEAMETMTAAFIQKFPRVTPELFVDLSQFIPYMSVSDIMNFPASLIANDSVLTAIRDHSSEMKSPQKQAFAKRLLQSNAVGDVPSWPPYFLTSVLPLLPHLPVSHFQQLTYQQLSPLVDLLANSSLDTIRGRHVFRTLFSKKKNLTSDTIMRLGILICYMNSEELHGFLSIPPISPALWQQLAQCISDGHVSGNGRISHWLALALKPLNASSLSSVALEMLHGVLPQLGASFLQSLSSNYLLELFSQPDIPTFPPAQAFQILSKIFRETNISANTLCRLKPLLRGLAPAFLKTLIVPDSMGMADCQCWSSLLSDLQPAHRAMVHSALQQVLEHLSTNNTLYLHCLLPFISLKKLSTELDRQTILQHITLYKNMSWSPQQAQLLFRMIQQTENITRESVLHLGRIASGMTCKSLQLWANESDFSELLRFITELPGGLRPALRKCVVEELRKRPDVDLGGLNPSFTAGLPMRMIESLSNASLSAVLNHVQRHFIDFLELPRHKQMTLAEKAIDMLMIAEDRISGASMDLLGPLLFFLDRDTLSQVDREALKLRIEDLKQYCMPSDTFREMASLLTERNMLGEPKSWTVGEVEHVDRLVFTLSPQMIRSLPLDDIGKDTVEQVLQSQWHWKNTKLGKMCADNKGLKDKIYSLIHRINRGRRWSRREPIPMCADIKGTFPSAWRWYQLNRMKKRELKECVEFLGQDGSLDAEQRWALWTELRPMYKPVRALRPVQVLELGCIITEMSERELQAVNMSDLAVVAHLGSIKAWNQRKMRAALQGFLRHHKGKPEDLGVVELVSLGNLLCGFTPSEMSRLDPFNLSMAAMFLRETSLPCLEQQTEALTTRLSSPLAFGPVSSWSAEIFTEIGTLAAGLDDMVLSSLVREQIEGLTPLAISLIPPKKMAVVFSASQLSWLNSEQAWAVTDEQWQKLDNEQKQALSMALYEGEAMLGHRGRNQAPSVWFADNLTACTLLLLCLLLHLL</sequence>
<feature type="signal peptide" evidence="4">
    <location>
        <begin position="1"/>
        <end position="23"/>
    </location>
</feature>
<dbReference type="InterPro" id="IPR026664">
    <property type="entry name" value="Stereocilin-rel"/>
</dbReference>
<dbReference type="PANTHER" id="PTHR23412">
    <property type="entry name" value="STEREOCILIN RELATED"/>
    <property type="match status" value="1"/>
</dbReference>
<evidence type="ECO:0000256" key="1">
    <source>
        <dbReference type="ARBA" id="ARBA00022729"/>
    </source>
</evidence>
<evidence type="ECO:0000313" key="6">
    <source>
        <dbReference type="EMBL" id="KAF7703205.1"/>
    </source>
</evidence>
<dbReference type="Proteomes" id="UP000606274">
    <property type="component" value="Unassembled WGS sequence"/>
</dbReference>
<gene>
    <name evidence="6" type="ORF">HF521_022212</name>
</gene>
<dbReference type="PANTHER" id="PTHR23412:SF14">
    <property type="entry name" value="STEREOCILIN-RELATED"/>
    <property type="match status" value="1"/>
</dbReference>
<dbReference type="GO" id="GO:0060091">
    <property type="term" value="C:kinocilium"/>
    <property type="evidence" value="ECO:0007669"/>
    <property type="project" value="TreeGrafter"/>
</dbReference>
<dbReference type="InterPro" id="IPR048992">
    <property type="entry name" value="Stereocilin_LRR"/>
</dbReference>
<dbReference type="GO" id="GO:0032426">
    <property type="term" value="C:stereocilium tip"/>
    <property type="evidence" value="ECO:0007669"/>
    <property type="project" value="TreeGrafter"/>
</dbReference>
<keyword evidence="2" id="KW-0325">Glycoprotein</keyword>
<feature type="domain" description="Stereocilin LRR" evidence="5">
    <location>
        <begin position="832"/>
        <end position="1231"/>
    </location>
</feature>
<evidence type="ECO:0000256" key="4">
    <source>
        <dbReference type="SAM" id="SignalP"/>
    </source>
</evidence>
<dbReference type="OrthoDB" id="9447519at2759"/>
<dbReference type="GO" id="GO:0009986">
    <property type="term" value="C:cell surface"/>
    <property type="evidence" value="ECO:0007669"/>
    <property type="project" value="TreeGrafter"/>
</dbReference>
<keyword evidence="1 4" id="KW-0732">Signal</keyword>
<keyword evidence="7" id="KW-1185">Reference proteome</keyword>
<organism evidence="6 7">
    <name type="scientific">Silurus meridionalis</name>
    <name type="common">Southern catfish</name>
    <name type="synonym">Silurus soldatovi meridionalis</name>
    <dbReference type="NCBI Taxonomy" id="175797"/>
    <lineage>
        <taxon>Eukaryota</taxon>
        <taxon>Metazoa</taxon>
        <taxon>Chordata</taxon>
        <taxon>Craniata</taxon>
        <taxon>Vertebrata</taxon>
        <taxon>Euteleostomi</taxon>
        <taxon>Actinopterygii</taxon>
        <taxon>Neopterygii</taxon>
        <taxon>Teleostei</taxon>
        <taxon>Ostariophysi</taxon>
        <taxon>Siluriformes</taxon>
        <taxon>Siluridae</taxon>
        <taxon>Silurus</taxon>
    </lineage>
</organism>
<accession>A0A8T0B8W2</accession>
<name>A0A8T0B8W2_SILME</name>
<reference evidence="6" key="1">
    <citation type="submission" date="2020-08" db="EMBL/GenBank/DDBJ databases">
        <title>Chromosome-level assembly of Southern catfish (Silurus meridionalis) provides insights into visual adaptation to the nocturnal and benthic lifestyles.</title>
        <authorList>
            <person name="Zhang Y."/>
            <person name="Wang D."/>
            <person name="Peng Z."/>
        </authorList>
    </citation>
    <scope>NUCLEOTIDE SEQUENCE</scope>
    <source>
        <strain evidence="6">SWU-2019-XX</strain>
        <tissue evidence="6">Muscle</tissue>
    </source>
</reference>
<dbReference type="GO" id="GO:0007160">
    <property type="term" value="P:cell-matrix adhesion"/>
    <property type="evidence" value="ECO:0007669"/>
    <property type="project" value="TreeGrafter"/>
</dbReference>
<dbReference type="EMBL" id="JABFDY010000009">
    <property type="protein sequence ID" value="KAF7703205.1"/>
    <property type="molecule type" value="Genomic_DNA"/>
</dbReference>
<feature type="region of interest" description="Disordered" evidence="3">
    <location>
        <begin position="434"/>
        <end position="453"/>
    </location>
</feature>
<evidence type="ECO:0000256" key="2">
    <source>
        <dbReference type="ARBA" id="ARBA00023180"/>
    </source>
</evidence>
<evidence type="ECO:0000259" key="5">
    <source>
        <dbReference type="Pfam" id="PF21058"/>
    </source>
</evidence>
<protein>
    <recommendedName>
        <fullName evidence="5">Stereocilin LRR domain-containing protein</fullName>
    </recommendedName>
</protein>
<comment type="caution">
    <text evidence="6">The sequence shown here is derived from an EMBL/GenBank/DDBJ whole genome shotgun (WGS) entry which is preliminary data.</text>
</comment>
<feature type="chain" id="PRO_5035909391" description="Stereocilin LRR domain-containing protein" evidence="4">
    <location>
        <begin position="24"/>
        <end position="1914"/>
    </location>
</feature>
<proteinExistence type="predicted"/>